<dbReference type="AlphaFoldDB" id="A0A8J3R7P0"/>
<dbReference type="PRINTS" id="PR00344">
    <property type="entry name" value="BCTRLSENSOR"/>
</dbReference>
<dbReference type="PANTHER" id="PTHR44936:SF9">
    <property type="entry name" value="SENSOR PROTEIN CREC"/>
    <property type="match status" value="1"/>
</dbReference>
<keyword evidence="17" id="KW-0902">Two-component regulatory system</keyword>
<evidence type="ECO:0000259" key="25">
    <source>
        <dbReference type="PROSITE" id="PS50885"/>
    </source>
</evidence>
<evidence type="ECO:0000256" key="2">
    <source>
        <dbReference type="ARBA" id="ARBA00001936"/>
    </source>
</evidence>
<evidence type="ECO:0000256" key="11">
    <source>
        <dbReference type="ARBA" id="ARBA00022777"/>
    </source>
</evidence>
<dbReference type="SMART" id="SM00304">
    <property type="entry name" value="HAMP"/>
    <property type="match status" value="1"/>
</dbReference>
<dbReference type="SMART" id="SM00388">
    <property type="entry name" value="HisKA"/>
    <property type="match status" value="1"/>
</dbReference>
<evidence type="ECO:0000256" key="23">
    <source>
        <dbReference type="SAM" id="Phobius"/>
    </source>
</evidence>
<evidence type="ECO:0000256" key="6">
    <source>
        <dbReference type="ARBA" id="ARBA00022475"/>
    </source>
</evidence>
<dbReference type="InterPro" id="IPR050980">
    <property type="entry name" value="2C_sensor_his_kinase"/>
</dbReference>
<dbReference type="SUPFAM" id="SSF47384">
    <property type="entry name" value="Homodimeric domain of signal transducing histidine kinase"/>
    <property type="match status" value="1"/>
</dbReference>
<dbReference type="InterPro" id="IPR003594">
    <property type="entry name" value="HATPase_dom"/>
</dbReference>
<keyword evidence="12" id="KW-0378">Hydrolase</keyword>
<feature type="domain" description="Histidine kinase" evidence="24">
    <location>
        <begin position="230"/>
        <end position="425"/>
    </location>
</feature>
<dbReference type="InterPro" id="IPR005467">
    <property type="entry name" value="His_kinase_dom"/>
</dbReference>
<keyword evidence="27" id="KW-1185">Reference proteome</keyword>
<dbReference type="Pfam" id="PF00512">
    <property type="entry name" value="HisKA"/>
    <property type="match status" value="1"/>
</dbReference>
<evidence type="ECO:0000256" key="5">
    <source>
        <dbReference type="ARBA" id="ARBA00012438"/>
    </source>
</evidence>
<evidence type="ECO:0000256" key="14">
    <source>
        <dbReference type="ARBA" id="ARBA00022842"/>
    </source>
</evidence>
<dbReference type="CDD" id="cd00082">
    <property type="entry name" value="HisKA"/>
    <property type="match status" value="1"/>
</dbReference>
<evidence type="ECO:0000256" key="17">
    <source>
        <dbReference type="ARBA" id="ARBA00023012"/>
    </source>
</evidence>
<dbReference type="SMART" id="SM00387">
    <property type="entry name" value="HATPase_c"/>
    <property type="match status" value="1"/>
</dbReference>
<evidence type="ECO:0000256" key="1">
    <source>
        <dbReference type="ARBA" id="ARBA00000085"/>
    </source>
</evidence>
<dbReference type="PROSITE" id="PS50885">
    <property type="entry name" value="HAMP"/>
    <property type="match status" value="1"/>
</dbReference>
<proteinExistence type="predicted"/>
<keyword evidence="11 26" id="KW-0418">Kinase</keyword>
<name>A0A8J3R7P0_9ACTN</name>
<dbReference type="GO" id="GO:0004721">
    <property type="term" value="F:phosphoprotein phosphatase activity"/>
    <property type="evidence" value="ECO:0007669"/>
    <property type="project" value="UniProtKB-KW"/>
</dbReference>
<comment type="caution">
    <text evidence="26">The sequence shown here is derived from an EMBL/GenBank/DDBJ whole genome shotgun (WGS) entry which is preliminary data.</text>
</comment>
<dbReference type="PANTHER" id="PTHR44936">
    <property type="entry name" value="SENSOR PROTEIN CREC"/>
    <property type="match status" value="1"/>
</dbReference>
<evidence type="ECO:0000256" key="18">
    <source>
        <dbReference type="ARBA" id="ARBA00023016"/>
    </source>
</evidence>
<sequence>MAAAVRRSLVLVALAVTAMVALAFLIPLAVAVKEIAESRALGEAERQASMIVPALVVTDDTTALERALASTPAGTGRLAVHLPGGGAIGSSRVGTVDIAAAFERARTVHVSDGYVLLRPVALGGGRRAVIEAYAPDSNVTRGVTTSWAVLTAVALALVAASVVVADRLGARVVRAARRLGEAATSLGSGDLSVRIKPDGPPELVMAGQAFNTMADQVAGLLAAERELAADLSHRLRTPLTALRLNIGGTGPEAEQRQLAVERLERAVDEIIQAARKPSRPMPGGCDAADVLRERFVFWSALAEDQGRPWQLVGADVPVRVPVTAADLGAALDALLGNVFRHTPQGVAFRVTLHRGAGTVGILVADAGPGIDDPEGALRRGHSGAGSTGLGLDIARRLAESTGGGMRIEGSALGGACVQMWLRSGGVTLNRTPRRLLSRRLLGRRLLGR</sequence>
<keyword evidence="18" id="KW-0346">Stress response</keyword>
<dbReference type="CDD" id="cd06225">
    <property type="entry name" value="HAMP"/>
    <property type="match status" value="1"/>
</dbReference>
<keyword evidence="15" id="KW-0904">Protein phosphatase</keyword>
<keyword evidence="14" id="KW-0460">Magnesium</keyword>
<accession>A0A8J3R7P0</accession>
<comment type="catalytic activity">
    <reaction evidence="1">
        <text>ATP + protein L-histidine = ADP + protein N-phospho-L-histidine.</text>
        <dbReference type="EC" id="2.7.13.3"/>
    </reaction>
</comment>
<dbReference type="GO" id="GO:0000155">
    <property type="term" value="F:phosphorelay sensor kinase activity"/>
    <property type="evidence" value="ECO:0007669"/>
    <property type="project" value="InterPro"/>
</dbReference>
<dbReference type="Gene3D" id="1.10.287.130">
    <property type="match status" value="1"/>
</dbReference>
<evidence type="ECO:0000259" key="24">
    <source>
        <dbReference type="PROSITE" id="PS50109"/>
    </source>
</evidence>
<feature type="domain" description="HAMP" evidence="25">
    <location>
        <begin position="170"/>
        <end position="222"/>
    </location>
</feature>
<organism evidence="26 27">
    <name type="scientific">Sphaerimonospora thailandensis</name>
    <dbReference type="NCBI Taxonomy" id="795644"/>
    <lineage>
        <taxon>Bacteria</taxon>
        <taxon>Bacillati</taxon>
        <taxon>Actinomycetota</taxon>
        <taxon>Actinomycetes</taxon>
        <taxon>Streptosporangiales</taxon>
        <taxon>Streptosporangiaceae</taxon>
        <taxon>Sphaerimonospora</taxon>
    </lineage>
</organism>
<evidence type="ECO:0000256" key="9">
    <source>
        <dbReference type="ARBA" id="ARBA00022692"/>
    </source>
</evidence>
<keyword evidence="8" id="KW-0808">Transferase</keyword>
<evidence type="ECO:0000256" key="20">
    <source>
        <dbReference type="ARBA" id="ARBA00023211"/>
    </source>
</evidence>
<evidence type="ECO:0000256" key="10">
    <source>
        <dbReference type="ARBA" id="ARBA00022741"/>
    </source>
</evidence>
<evidence type="ECO:0000256" key="7">
    <source>
        <dbReference type="ARBA" id="ARBA00022553"/>
    </source>
</evidence>
<evidence type="ECO:0000256" key="13">
    <source>
        <dbReference type="ARBA" id="ARBA00022840"/>
    </source>
</evidence>
<keyword evidence="16 23" id="KW-1133">Transmembrane helix</keyword>
<keyword evidence="13" id="KW-0067">ATP-binding</keyword>
<comment type="subcellular location">
    <subcellularLocation>
        <location evidence="4">Cell membrane</location>
        <topology evidence="4">Multi-pass membrane protein</topology>
    </subcellularLocation>
</comment>
<evidence type="ECO:0000256" key="3">
    <source>
        <dbReference type="ARBA" id="ARBA00001946"/>
    </source>
</evidence>
<dbReference type="Proteomes" id="UP000610966">
    <property type="component" value="Unassembled WGS sequence"/>
</dbReference>
<comment type="cofactor">
    <cofactor evidence="3">
        <name>Mg(2+)</name>
        <dbReference type="ChEBI" id="CHEBI:18420"/>
    </cofactor>
</comment>
<dbReference type="Gene3D" id="3.30.565.10">
    <property type="entry name" value="Histidine kinase-like ATPase, C-terminal domain"/>
    <property type="match status" value="1"/>
</dbReference>
<gene>
    <name evidence="26" type="ORF">Mth01_12020</name>
</gene>
<dbReference type="InterPro" id="IPR036097">
    <property type="entry name" value="HisK_dim/P_sf"/>
</dbReference>
<dbReference type="InterPro" id="IPR004358">
    <property type="entry name" value="Sig_transdc_His_kin-like_C"/>
</dbReference>
<evidence type="ECO:0000256" key="22">
    <source>
        <dbReference type="ARBA" id="ARBA00041776"/>
    </source>
</evidence>
<keyword evidence="23" id="KW-0472">Membrane</keyword>
<dbReference type="SUPFAM" id="SSF55874">
    <property type="entry name" value="ATPase domain of HSP90 chaperone/DNA topoisomerase II/histidine kinase"/>
    <property type="match status" value="1"/>
</dbReference>
<dbReference type="Pfam" id="PF00672">
    <property type="entry name" value="HAMP"/>
    <property type="match status" value="1"/>
</dbReference>
<keyword evidence="7" id="KW-0597">Phosphoprotein</keyword>
<keyword evidence="9 23" id="KW-0812">Transmembrane</keyword>
<comment type="cofactor">
    <cofactor evidence="2">
        <name>Mn(2+)</name>
        <dbReference type="ChEBI" id="CHEBI:29035"/>
    </cofactor>
</comment>
<evidence type="ECO:0000256" key="16">
    <source>
        <dbReference type="ARBA" id="ARBA00022989"/>
    </source>
</evidence>
<protein>
    <recommendedName>
        <fullName evidence="21">Signal transduction histidine-protein kinase/phosphatase MprB</fullName>
        <ecNumber evidence="5">2.7.13.3</ecNumber>
    </recommendedName>
    <alternativeName>
        <fullName evidence="22">Mycobacterial persistence regulator B</fullName>
    </alternativeName>
</protein>
<evidence type="ECO:0000313" key="27">
    <source>
        <dbReference type="Proteomes" id="UP000610966"/>
    </source>
</evidence>
<dbReference type="PROSITE" id="PS50109">
    <property type="entry name" value="HIS_KIN"/>
    <property type="match status" value="1"/>
</dbReference>
<keyword evidence="19" id="KW-0843">Virulence</keyword>
<dbReference type="EMBL" id="BOOG01000011">
    <property type="protein sequence ID" value="GIH68949.1"/>
    <property type="molecule type" value="Genomic_DNA"/>
</dbReference>
<reference evidence="26" key="1">
    <citation type="submission" date="2021-01" db="EMBL/GenBank/DDBJ databases">
        <title>Whole genome shotgun sequence of Sphaerimonospora thailandensis NBRC 107569.</title>
        <authorList>
            <person name="Komaki H."/>
            <person name="Tamura T."/>
        </authorList>
    </citation>
    <scope>NUCLEOTIDE SEQUENCE</scope>
    <source>
        <strain evidence="26">NBRC 107569</strain>
    </source>
</reference>
<keyword evidence="20" id="KW-0464">Manganese</keyword>
<dbReference type="GO" id="GO:0005524">
    <property type="term" value="F:ATP binding"/>
    <property type="evidence" value="ECO:0007669"/>
    <property type="project" value="UniProtKB-KW"/>
</dbReference>
<dbReference type="GO" id="GO:0005886">
    <property type="term" value="C:plasma membrane"/>
    <property type="evidence" value="ECO:0007669"/>
    <property type="project" value="UniProtKB-SubCell"/>
</dbReference>
<dbReference type="EC" id="2.7.13.3" evidence="5"/>
<evidence type="ECO:0000256" key="15">
    <source>
        <dbReference type="ARBA" id="ARBA00022912"/>
    </source>
</evidence>
<keyword evidence="10" id="KW-0547">Nucleotide-binding</keyword>
<evidence type="ECO:0000256" key="8">
    <source>
        <dbReference type="ARBA" id="ARBA00022679"/>
    </source>
</evidence>
<feature type="transmembrane region" description="Helical" evidence="23">
    <location>
        <begin position="147"/>
        <end position="168"/>
    </location>
</feature>
<keyword evidence="6" id="KW-1003">Cell membrane</keyword>
<dbReference type="Pfam" id="PF02518">
    <property type="entry name" value="HATPase_c"/>
    <property type="match status" value="1"/>
</dbReference>
<evidence type="ECO:0000256" key="21">
    <source>
        <dbReference type="ARBA" id="ARBA00040454"/>
    </source>
</evidence>
<evidence type="ECO:0000256" key="19">
    <source>
        <dbReference type="ARBA" id="ARBA00023026"/>
    </source>
</evidence>
<dbReference type="InterPro" id="IPR003661">
    <property type="entry name" value="HisK_dim/P_dom"/>
</dbReference>
<dbReference type="InterPro" id="IPR003660">
    <property type="entry name" value="HAMP_dom"/>
</dbReference>
<evidence type="ECO:0000313" key="26">
    <source>
        <dbReference type="EMBL" id="GIH68949.1"/>
    </source>
</evidence>
<evidence type="ECO:0000256" key="12">
    <source>
        <dbReference type="ARBA" id="ARBA00022801"/>
    </source>
</evidence>
<evidence type="ECO:0000256" key="4">
    <source>
        <dbReference type="ARBA" id="ARBA00004651"/>
    </source>
</evidence>
<dbReference type="InterPro" id="IPR036890">
    <property type="entry name" value="HATPase_C_sf"/>
</dbReference>